<feature type="domain" description="Helix-hairpin-helix DNA-binding motif class 1" evidence="7">
    <location>
        <begin position="107"/>
        <end position="126"/>
    </location>
</feature>
<dbReference type="EMBL" id="VRMG01000004">
    <property type="protein sequence ID" value="TXN32107.1"/>
    <property type="molecule type" value="Genomic_DNA"/>
</dbReference>
<dbReference type="Proteomes" id="UP000321379">
    <property type="component" value="Unassembled WGS sequence"/>
</dbReference>
<gene>
    <name evidence="6 8" type="primary">ruvA</name>
    <name evidence="8" type="ORF">FVP33_04090</name>
</gene>
<comment type="caution">
    <text evidence="8">The sequence shown here is derived from an EMBL/GenBank/DDBJ whole genome shotgun (WGS) entry which is preliminary data.</text>
</comment>
<dbReference type="InterPro" id="IPR003583">
    <property type="entry name" value="Hlx-hairpin-Hlx_DNA-bd_motif"/>
</dbReference>
<evidence type="ECO:0000256" key="6">
    <source>
        <dbReference type="HAMAP-Rule" id="MF_00031"/>
    </source>
</evidence>
<dbReference type="GO" id="GO:0009379">
    <property type="term" value="C:Holliday junction helicase complex"/>
    <property type="evidence" value="ECO:0007669"/>
    <property type="project" value="InterPro"/>
</dbReference>
<keyword evidence="1 6" id="KW-0963">Cytoplasm</keyword>
<evidence type="ECO:0000256" key="1">
    <source>
        <dbReference type="ARBA" id="ARBA00022490"/>
    </source>
</evidence>
<dbReference type="Pfam" id="PF14520">
    <property type="entry name" value="HHH_5"/>
    <property type="match status" value="1"/>
</dbReference>
<evidence type="ECO:0000256" key="2">
    <source>
        <dbReference type="ARBA" id="ARBA00022763"/>
    </source>
</evidence>
<proteinExistence type="inferred from homology"/>
<evidence type="ECO:0000313" key="9">
    <source>
        <dbReference type="Proteomes" id="UP000321379"/>
    </source>
</evidence>
<feature type="region of interest" description="Domain III" evidence="6">
    <location>
        <begin position="150"/>
        <end position="213"/>
    </location>
</feature>
<dbReference type="NCBIfam" id="TIGR00084">
    <property type="entry name" value="ruvA"/>
    <property type="match status" value="1"/>
</dbReference>
<dbReference type="InterPro" id="IPR010994">
    <property type="entry name" value="RuvA_2-like"/>
</dbReference>
<keyword evidence="5 6" id="KW-0234">DNA repair</keyword>
<dbReference type="InterPro" id="IPR000085">
    <property type="entry name" value="RuvA"/>
</dbReference>
<organism evidence="8 9">
    <name type="scientific">Lacisediminihabitans profunda</name>
    <dbReference type="NCBI Taxonomy" id="2594790"/>
    <lineage>
        <taxon>Bacteria</taxon>
        <taxon>Bacillati</taxon>
        <taxon>Actinomycetota</taxon>
        <taxon>Actinomycetes</taxon>
        <taxon>Micrococcales</taxon>
        <taxon>Microbacteriaceae</taxon>
        <taxon>Lacisediminihabitans</taxon>
    </lineage>
</organism>
<dbReference type="Gene3D" id="1.10.150.20">
    <property type="entry name" value="5' to 3' exonuclease, C-terminal subdomain"/>
    <property type="match status" value="1"/>
</dbReference>
<reference evidence="8 9" key="1">
    <citation type="submission" date="2019-08" db="EMBL/GenBank/DDBJ databases">
        <title>Bacterial whole genome sequence for Glaciihabitans sp. CHu50b-6-2.</title>
        <authorList>
            <person name="Jin L."/>
        </authorList>
    </citation>
    <scope>NUCLEOTIDE SEQUENCE [LARGE SCALE GENOMIC DNA]</scope>
    <source>
        <strain evidence="8 9">CHu50b-6-2</strain>
    </source>
</reference>
<comment type="subunit">
    <text evidence="6">Homotetramer. Forms an RuvA(8)-RuvB(12)-Holliday junction (HJ) complex. HJ DNA is sandwiched between 2 RuvA tetramers; dsDNA enters through RuvA and exits via RuvB. An RuvB hexamer assembles on each DNA strand where it exits the tetramer. Each RuvB hexamer is contacted by two RuvA subunits (via domain III) on 2 adjacent RuvB subunits; this complex drives branch migration. In the full resolvosome a probable DNA-RuvA(4)-RuvB(12)-RuvC(2) complex forms which resolves the HJ.</text>
</comment>
<dbReference type="GO" id="GO:0000400">
    <property type="term" value="F:four-way junction DNA binding"/>
    <property type="evidence" value="ECO:0007669"/>
    <property type="project" value="UniProtKB-UniRule"/>
</dbReference>
<dbReference type="InterPro" id="IPR012340">
    <property type="entry name" value="NA-bd_OB-fold"/>
</dbReference>
<protein>
    <recommendedName>
        <fullName evidence="6">Holliday junction branch migration complex subunit RuvA</fullName>
    </recommendedName>
</protein>
<accession>A0A5C8UWY4</accession>
<dbReference type="InterPro" id="IPR011114">
    <property type="entry name" value="RuvA_C"/>
</dbReference>
<dbReference type="SUPFAM" id="SSF47781">
    <property type="entry name" value="RuvA domain 2-like"/>
    <property type="match status" value="1"/>
</dbReference>
<comment type="caution">
    <text evidence="6">Lacks conserved residue(s) required for the propagation of feature annotation.</text>
</comment>
<evidence type="ECO:0000313" key="8">
    <source>
        <dbReference type="EMBL" id="TXN32107.1"/>
    </source>
</evidence>
<keyword evidence="9" id="KW-1185">Reference proteome</keyword>
<dbReference type="SMART" id="SM00278">
    <property type="entry name" value="HhH1"/>
    <property type="match status" value="2"/>
</dbReference>
<dbReference type="GO" id="GO:0006310">
    <property type="term" value="P:DNA recombination"/>
    <property type="evidence" value="ECO:0007669"/>
    <property type="project" value="UniProtKB-UniRule"/>
</dbReference>
<dbReference type="RefSeq" id="WP_147782357.1">
    <property type="nucleotide sequence ID" value="NZ_VRMG01000004.1"/>
</dbReference>
<dbReference type="Gene3D" id="1.10.8.10">
    <property type="entry name" value="DNA helicase RuvA subunit, C-terminal domain"/>
    <property type="match status" value="1"/>
</dbReference>
<dbReference type="GO" id="GO:0005524">
    <property type="term" value="F:ATP binding"/>
    <property type="evidence" value="ECO:0007669"/>
    <property type="project" value="InterPro"/>
</dbReference>
<dbReference type="InterPro" id="IPR013849">
    <property type="entry name" value="DNA_helicase_Holl-junc_RuvA_I"/>
</dbReference>
<dbReference type="GO" id="GO:0048476">
    <property type="term" value="C:Holliday junction resolvase complex"/>
    <property type="evidence" value="ECO:0007669"/>
    <property type="project" value="UniProtKB-UniRule"/>
</dbReference>
<evidence type="ECO:0000256" key="3">
    <source>
        <dbReference type="ARBA" id="ARBA00023125"/>
    </source>
</evidence>
<keyword evidence="4 6" id="KW-0233">DNA recombination</keyword>
<dbReference type="Pfam" id="PF01330">
    <property type="entry name" value="RuvA_N"/>
    <property type="match status" value="1"/>
</dbReference>
<dbReference type="CDD" id="cd14332">
    <property type="entry name" value="UBA_RuvA_C"/>
    <property type="match status" value="1"/>
</dbReference>
<dbReference type="Pfam" id="PF07499">
    <property type="entry name" value="RuvA_C"/>
    <property type="match status" value="1"/>
</dbReference>
<evidence type="ECO:0000256" key="4">
    <source>
        <dbReference type="ARBA" id="ARBA00023172"/>
    </source>
</evidence>
<dbReference type="HAMAP" id="MF_00031">
    <property type="entry name" value="DNA_HJ_migration_RuvA"/>
    <property type="match status" value="1"/>
</dbReference>
<feature type="domain" description="Helix-hairpin-helix DNA-binding motif class 1" evidence="7">
    <location>
        <begin position="72"/>
        <end position="91"/>
    </location>
</feature>
<keyword evidence="2 6" id="KW-0227">DNA damage</keyword>
<name>A0A5C8UWY4_9MICO</name>
<dbReference type="SUPFAM" id="SSF50249">
    <property type="entry name" value="Nucleic acid-binding proteins"/>
    <property type="match status" value="1"/>
</dbReference>
<sequence>MISSVRGVVLAVAGTTAVIEVGGVGLSVSVTPQHALSLRVGSEALVRTALIVREDDLSLFGFVDTDELAVFDLLRGVTGVGPKSAMGVLAAMTPTQVASAVATEDDAAFRKVSGIGPKTAKLIVVSLAGKMQAITTSAVRAPMVRATVSDNVLVALVGLGWSERVAAQAVDEALASADGDETATVPALLRLALTRLGPQQPLSAASARGSSGR</sequence>
<dbReference type="GO" id="GO:0009378">
    <property type="term" value="F:four-way junction helicase activity"/>
    <property type="evidence" value="ECO:0007669"/>
    <property type="project" value="InterPro"/>
</dbReference>
<comment type="function">
    <text evidence="6">The RuvA-RuvB-RuvC complex processes Holliday junction (HJ) DNA during genetic recombination and DNA repair, while the RuvA-RuvB complex plays an important role in the rescue of blocked DNA replication forks via replication fork reversal (RFR). RuvA specifically binds to HJ cruciform DNA, conferring on it an open structure. The RuvB hexamer acts as an ATP-dependent pump, pulling dsDNA into and through the RuvAB complex. HJ branch migration allows RuvC to scan DNA until it finds its consensus sequence, where it cleaves and resolves the cruciform DNA.</text>
</comment>
<comment type="similarity">
    <text evidence="6">Belongs to the RuvA family.</text>
</comment>
<evidence type="ECO:0000256" key="5">
    <source>
        <dbReference type="ARBA" id="ARBA00023204"/>
    </source>
</evidence>
<dbReference type="AlphaFoldDB" id="A0A5C8UWY4"/>
<dbReference type="GO" id="GO:0005737">
    <property type="term" value="C:cytoplasm"/>
    <property type="evidence" value="ECO:0007669"/>
    <property type="project" value="UniProtKB-SubCell"/>
</dbReference>
<dbReference type="GO" id="GO:0006281">
    <property type="term" value="P:DNA repair"/>
    <property type="evidence" value="ECO:0007669"/>
    <property type="project" value="UniProtKB-UniRule"/>
</dbReference>
<dbReference type="Gene3D" id="2.40.50.140">
    <property type="entry name" value="Nucleic acid-binding proteins"/>
    <property type="match status" value="1"/>
</dbReference>
<dbReference type="SUPFAM" id="SSF46929">
    <property type="entry name" value="DNA helicase RuvA subunit, C-terminal domain"/>
    <property type="match status" value="1"/>
</dbReference>
<keyword evidence="3 6" id="KW-0238">DNA-binding</keyword>
<dbReference type="InterPro" id="IPR036267">
    <property type="entry name" value="RuvA_C_sf"/>
</dbReference>
<comment type="domain">
    <text evidence="6">Has three domains with a flexible linker between the domains II and III and assumes an 'L' shape. Domain III is highly mobile and contacts RuvB.</text>
</comment>
<comment type="subcellular location">
    <subcellularLocation>
        <location evidence="6">Cytoplasm</location>
    </subcellularLocation>
</comment>
<evidence type="ECO:0000259" key="7">
    <source>
        <dbReference type="SMART" id="SM00278"/>
    </source>
</evidence>